<feature type="transmembrane region" description="Helical" evidence="1">
    <location>
        <begin position="62"/>
        <end position="80"/>
    </location>
</feature>
<evidence type="ECO:0000256" key="1">
    <source>
        <dbReference type="SAM" id="Phobius"/>
    </source>
</evidence>
<dbReference type="EMBL" id="KB870812">
    <property type="protein sequence ID" value="EOA15284.1"/>
    <property type="molecule type" value="Genomic_DNA"/>
</dbReference>
<gene>
    <name evidence="2" type="ORF">CARUB_v10028685mg</name>
</gene>
<evidence type="ECO:0008006" key="4">
    <source>
        <dbReference type="Google" id="ProtNLM"/>
    </source>
</evidence>
<name>R0GEV3_9BRAS</name>
<keyword evidence="1" id="KW-1133">Transmembrane helix</keyword>
<dbReference type="Proteomes" id="UP000029121">
    <property type="component" value="Unassembled WGS sequence"/>
</dbReference>
<keyword evidence="3" id="KW-1185">Reference proteome</keyword>
<keyword evidence="1" id="KW-0472">Membrane</keyword>
<reference evidence="3" key="1">
    <citation type="journal article" date="2013" name="Nat. Genet.">
        <title>The Capsella rubella genome and the genomic consequences of rapid mating system evolution.</title>
        <authorList>
            <person name="Slotte T."/>
            <person name="Hazzouri K.M."/>
            <person name="Agren J.A."/>
            <person name="Koenig D."/>
            <person name="Maumus F."/>
            <person name="Guo Y.L."/>
            <person name="Steige K."/>
            <person name="Platts A.E."/>
            <person name="Escobar J.S."/>
            <person name="Newman L.K."/>
            <person name="Wang W."/>
            <person name="Mandakova T."/>
            <person name="Vello E."/>
            <person name="Smith L.M."/>
            <person name="Henz S.R."/>
            <person name="Steffen J."/>
            <person name="Takuno S."/>
            <person name="Brandvain Y."/>
            <person name="Coop G."/>
            <person name="Andolfatto P."/>
            <person name="Hu T.T."/>
            <person name="Blanchette M."/>
            <person name="Clark R.M."/>
            <person name="Quesneville H."/>
            <person name="Nordborg M."/>
            <person name="Gaut B.S."/>
            <person name="Lysak M.A."/>
            <person name="Jenkins J."/>
            <person name="Grimwood J."/>
            <person name="Chapman J."/>
            <person name="Prochnik S."/>
            <person name="Shu S."/>
            <person name="Rokhsar D."/>
            <person name="Schmutz J."/>
            <person name="Weigel D."/>
            <person name="Wright S.I."/>
        </authorList>
    </citation>
    <scope>NUCLEOTIDE SEQUENCE [LARGE SCALE GENOMIC DNA]</scope>
    <source>
        <strain evidence="3">cv. Monte Gargano</strain>
    </source>
</reference>
<dbReference type="AlphaFoldDB" id="R0GEV3"/>
<protein>
    <recommendedName>
        <fullName evidence="4">Transmembrane protein</fullName>
    </recommendedName>
</protein>
<accession>R0GEV3</accession>
<evidence type="ECO:0000313" key="3">
    <source>
        <dbReference type="Proteomes" id="UP000029121"/>
    </source>
</evidence>
<evidence type="ECO:0000313" key="2">
    <source>
        <dbReference type="EMBL" id="EOA15284.1"/>
    </source>
</evidence>
<keyword evidence="1" id="KW-0812">Transmembrane</keyword>
<sequence>MMELGCRPLTMSCQYTRRCVSFSFSPRPRCFRLTFLAKSSPFFPAEATVMARRRICAARMRLMNFAMLALCGGCGFFVFMCC</sequence>
<organism evidence="2 3">
    <name type="scientific">Capsella rubella</name>
    <dbReference type="NCBI Taxonomy" id="81985"/>
    <lineage>
        <taxon>Eukaryota</taxon>
        <taxon>Viridiplantae</taxon>
        <taxon>Streptophyta</taxon>
        <taxon>Embryophyta</taxon>
        <taxon>Tracheophyta</taxon>
        <taxon>Spermatophyta</taxon>
        <taxon>Magnoliopsida</taxon>
        <taxon>eudicotyledons</taxon>
        <taxon>Gunneridae</taxon>
        <taxon>Pentapetalae</taxon>
        <taxon>rosids</taxon>
        <taxon>malvids</taxon>
        <taxon>Brassicales</taxon>
        <taxon>Brassicaceae</taxon>
        <taxon>Camelineae</taxon>
        <taxon>Capsella</taxon>
    </lineage>
</organism>
<proteinExistence type="predicted"/>